<comment type="caution">
    <text evidence="1">The sequence shown here is derived from an EMBL/GenBank/DDBJ whole genome shotgun (WGS) entry which is preliminary data.</text>
</comment>
<organism evidence="1 2">
    <name type="scientific">Sulfurirhabdus autotrophica</name>
    <dbReference type="NCBI Taxonomy" id="1706046"/>
    <lineage>
        <taxon>Bacteria</taxon>
        <taxon>Pseudomonadati</taxon>
        <taxon>Pseudomonadota</taxon>
        <taxon>Betaproteobacteria</taxon>
        <taxon>Nitrosomonadales</taxon>
        <taxon>Sulfuricellaceae</taxon>
        <taxon>Sulfurirhabdus</taxon>
    </lineage>
</organism>
<accession>A0A4R3XVW3</accession>
<gene>
    <name evidence="1" type="ORF">EDC63_11551</name>
</gene>
<reference evidence="1 2" key="1">
    <citation type="submission" date="2019-03" db="EMBL/GenBank/DDBJ databases">
        <title>Genomic Encyclopedia of Type Strains, Phase IV (KMG-IV): sequencing the most valuable type-strain genomes for metagenomic binning, comparative biology and taxonomic classification.</title>
        <authorList>
            <person name="Goeker M."/>
        </authorList>
    </citation>
    <scope>NUCLEOTIDE SEQUENCE [LARGE SCALE GENOMIC DNA]</scope>
    <source>
        <strain evidence="1 2">DSM 100309</strain>
    </source>
</reference>
<dbReference type="NCBIfam" id="TIGR03790">
    <property type="entry name" value="TIGR03790 family protein"/>
    <property type="match status" value="1"/>
</dbReference>
<dbReference type="EMBL" id="SMCO01000015">
    <property type="protein sequence ID" value="TCV83426.1"/>
    <property type="molecule type" value="Genomic_DNA"/>
</dbReference>
<protein>
    <submittedName>
        <fullName evidence="1">Uncharacterized protein (TIGR03790 family)</fullName>
    </submittedName>
</protein>
<dbReference type="InterPro" id="IPR022265">
    <property type="entry name" value="CHP03790"/>
</dbReference>
<name>A0A4R3XVW3_9PROT</name>
<dbReference type="RefSeq" id="WP_223248366.1">
    <property type="nucleotide sequence ID" value="NZ_BHVT01000069.1"/>
</dbReference>
<evidence type="ECO:0000313" key="2">
    <source>
        <dbReference type="Proteomes" id="UP000295367"/>
    </source>
</evidence>
<dbReference type="AlphaFoldDB" id="A0A4R3XVW3"/>
<dbReference type="Proteomes" id="UP000295367">
    <property type="component" value="Unassembled WGS sequence"/>
</dbReference>
<sequence length="434" mass="48196">MFKSKEKFLEVVVSLFVLALSYPSCFAESNLEQLSVSPQPTIIFPKTSLGPEELAVIVNDADPLSVEIAQYYKIKRNIPERNMIHISFKPGSTTMNQAEFTKIKTQVDLITPQQVQAFALTWSKPYRVDCMSITTAFALGFDSKYCANGCELTKPNPYFNSPSNTPYKMFKMRPTMSLAGTDFNEVKKLIDRGILSDNTLPSGTGYLLDTTDKNRNVRAAQYDELLRYMDGIFKLERVKSNFIENKTDVMFYFTGTSEVAKVTSNTFIPGAIADHLTSAGGQLTDSLQMSILRWLEAGASGSYGAVVEPCNFPGKFPIPGIVINYYINGETLIEAYWKSVALPGQGIFVGEPLAKPYGGYKVELKNGELSITTRILQPGIYAVFGADSGVGPYKILARGMPVGIGKQVIKIQNASYLFYRIVRETQKIQRKSMN</sequence>
<keyword evidence="2" id="KW-1185">Reference proteome</keyword>
<proteinExistence type="predicted"/>
<evidence type="ECO:0000313" key="1">
    <source>
        <dbReference type="EMBL" id="TCV83426.1"/>
    </source>
</evidence>